<dbReference type="Proteomes" id="UP001314635">
    <property type="component" value="Unassembled WGS sequence"/>
</dbReference>
<dbReference type="Pfam" id="PF02784">
    <property type="entry name" value="Orn_Arg_deC_N"/>
    <property type="match status" value="1"/>
</dbReference>
<dbReference type="InterPro" id="IPR042152">
    <property type="entry name" value="Y4yA-like"/>
</dbReference>
<dbReference type="PANTHER" id="PTHR43727:SF2">
    <property type="entry name" value="GROUP IV DECARBOXYLASE"/>
    <property type="match status" value="1"/>
</dbReference>
<name>A0ABS5G9C6_9BRAD</name>
<dbReference type="Gene3D" id="2.40.37.10">
    <property type="entry name" value="Lyase, Ornithine Decarboxylase, Chain A, domain 1"/>
    <property type="match status" value="1"/>
</dbReference>
<evidence type="ECO:0000313" key="4">
    <source>
        <dbReference type="EMBL" id="MBR1137916.1"/>
    </source>
</evidence>
<evidence type="ECO:0000259" key="3">
    <source>
        <dbReference type="Pfam" id="PF02784"/>
    </source>
</evidence>
<dbReference type="InterPro" id="IPR029066">
    <property type="entry name" value="PLP-binding_barrel"/>
</dbReference>
<dbReference type="SUPFAM" id="SSF50621">
    <property type="entry name" value="Alanine racemase C-terminal domain-like"/>
    <property type="match status" value="1"/>
</dbReference>
<comment type="caution">
    <text evidence="4">The sequence shown here is derived from an EMBL/GenBank/DDBJ whole genome shotgun (WGS) entry which is preliminary data.</text>
</comment>
<organism evidence="4 5">
    <name type="scientific">Bradyrhizobium denitrificans</name>
    <dbReference type="NCBI Taxonomy" id="2734912"/>
    <lineage>
        <taxon>Bacteria</taxon>
        <taxon>Pseudomonadati</taxon>
        <taxon>Pseudomonadota</taxon>
        <taxon>Alphaproteobacteria</taxon>
        <taxon>Hyphomicrobiales</taxon>
        <taxon>Nitrobacteraceae</taxon>
        <taxon>Bradyrhizobium</taxon>
    </lineage>
</organism>
<dbReference type="InterPro" id="IPR000183">
    <property type="entry name" value="Orn/DAP/Arg_de-COase"/>
</dbReference>
<protein>
    <submittedName>
        <fullName evidence="4">Y4yA family PLP-dependent enzyme</fullName>
    </submittedName>
</protein>
<keyword evidence="2" id="KW-0663">Pyridoxal phosphate</keyword>
<dbReference type="InterPro" id="IPR022644">
    <property type="entry name" value="De-COase2_N"/>
</dbReference>
<accession>A0ABS5G9C6</accession>
<reference evidence="5" key="1">
    <citation type="journal article" date="2021" name="ISME J.">
        <title>Evolutionary origin and ecological implication of a unique nif island in free-living Bradyrhizobium lineages.</title>
        <authorList>
            <person name="Tao J."/>
        </authorList>
    </citation>
    <scope>NUCLEOTIDE SEQUENCE [LARGE SCALE GENOMIC DNA]</scope>
    <source>
        <strain evidence="5">SZCCT0094</strain>
    </source>
</reference>
<dbReference type="PANTHER" id="PTHR43727">
    <property type="entry name" value="DIAMINOPIMELATE DECARBOXYLASE"/>
    <property type="match status" value="1"/>
</dbReference>
<keyword evidence="5" id="KW-1185">Reference proteome</keyword>
<sequence length="455" mass="49149">MLLHGHKLGACLPPLLRSGALALLNENGALLHGWIAHHGSPTHLIWPEELQSNIASLKCVLQDSGVAHAIYYGAKANKSPALLAAALGAGAGIDVSSLYELREARRLGADGAQIVATGPAKTAAFHRELIAANALISVDSPEELDDLIGSLPSDEREPVCPVLLRLRPHSQAQSRFGMPAAAIRRCLAQIADERRLRLDGLHFHLGGYDWPSRAQAIDEVAGLIGECRARGFSPRMIDIGGGLPAQYVDHDVYQAHLAAQAPEDYRTREVPASFYPYGGRLSAATWLRCLLRAPLADGRSIADYLTDEGLVLAMEPGRALADHAALSVFRVTRVKALACDAHVLFVEGSSFSACETWFRSEFLVDPILIPHDARPAGAPPIRAYLAGHSCLDDDVLSNRWLTFPVAPQAGDLLVYANTAGYQMDLLENQFHRHPMPNRLCVAQDGKGQLTLIPDT</sequence>
<dbReference type="RefSeq" id="WP_172235280.1">
    <property type="nucleotide sequence ID" value="NZ_JABFDP010000001.1"/>
</dbReference>
<dbReference type="EMBL" id="JAFCLK010000017">
    <property type="protein sequence ID" value="MBR1137916.1"/>
    <property type="molecule type" value="Genomic_DNA"/>
</dbReference>
<dbReference type="SUPFAM" id="SSF51419">
    <property type="entry name" value="PLP-binding barrel"/>
    <property type="match status" value="1"/>
</dbReference>
<dbReference type="Gene3D" id="3.20.20.10">
    <property type="entry name" value="Alanine racemase"/>
    <property type="match status" value="1"/>
</dbReference>
<evidence type="ECO:0000313" key="5">
    <source>
        <dbReference type="Proteomes" id="UP001314635"/>
    </source>
</evidence>
<gene>
    <name evidence="4" type="ORF">JQ619_19260</name>
</gene>
<proteinExistence type="predicted"/>
<comment type="cofactor">
    <cofactor evidence="1">
        <name>pyridoxal 5'-phosphate</name>
        <dbReference type="ChEBI" id="CHEBI:597326"/>
    </cofactor>
</comment>
<dbReference type="InterPro" id="IPR009006">
    <property type="entry name" value="Ala_racemase/Decarboxylase_C"/>
</dbReference>
<dbReference type="PRINTS" id="PR01179">
    <property type="entry name" value="ODADCRBXLASE"/>
</dbReference>
<dbReference type="CDD" id="cd06842">
    <property type="entry name" value="PLPDE_III_Y4yA_like"/>
    <property type="match status" value="1"/>
</dbReference>
<feature type="domain" description="Orn/DAP/Arg decarboxylase 2 N-terminal" evidence="3">
    <location>
        <begin position="67"/>
        <end position="250"/>
    </location>
</feature>
<evidence type="ECO:0000256" key="2">
    <source>
        <dbReference type="ARBA" id="ARBA00022898"/>
    </source>
</evidence>
<evidence type="ECO:0000256" key="1">
    <source>
        <dbReference type="ARBA" id="ARBA00001933"/>
    </source>
</evidence>